<name>U6MC97_EIMMA</name>
<dbReference type="Pfam" id="PF00230">
    <property type="entry name" value="MIP"/>
    <property type="match status" value="1"/>
</dbReference>
<evidence type="ECO:0000256" key="2">
    <source>
        <dbReference type="ARBA" id="ARBA00006175"/>
    </source>
</evidence>
<proteinExistence type="inferred from homology"/>
<evidence type="ECO:0000256" key="5">
    <source>
        <dbReference type="ARBA" id="ARBA00023136"/>
    </source>
</evidence>
<feature type="region of interest" description="Disordered" evidence="7">
    <location>
        <begin position="87"/>
        <end position="123"/>
    </location>
</feature>
<dbReference type="RefSeq" id="XP_013338512.1">
    <property type="nucleotide sequence ID" value="XM_013483058.1"/>
</dbReference>
<keyword evidence="4 8" id="KW-1133">Transmembrane helix</keyword>
<keyword evidence="5 8" id="KW-0472">Membrane</keyword>
<keyword evidence="10" id="KW-1185">Reference proteome</keyword>
<protein>
    <submittedName>
        <fullName evidence="9">Aquaporin, putative</fullName>
    </submittedName>
</protein>
<feature type="transmembrane region" description="Helical" evidence="8">
    <location>
        <begin position="310"/>
        <end position="331"/>
    </location>
</feature>
<dbReference type="PANTHER" id="PTHR19139:SF199">
    <property type="entry name" value="MIP17260P"/>
    <property type="match status" value="1"/>
</dbReference>
<dbReference type="VEuPathDB" id="ToxoDB:EMWEY_00012620"/>
<comment type="similarity">
    <text evidence="2 6">Belongs to the MIP/aquaporin (TC 1.A.8) family.</text>
</comment>
<accession>U6MC97</accession>
<dbReference type="Proteomes" id="UP000030763">
    <property type="component" value="Unassembled WGS sequence"/>
</dbReference>
<sequence length="364" mass="38301">MCAVGLIEYHANQEVANERMASSESNGQQGNAPPAPSTVAGQLSSFPAPPGGLSPPVEAEHVSCKADPVPEGAVRVLPRRYRYPPRPTGFRGNIESRSSHTSPVAQGAFLDSGGGTDTRTQRGQSVVSQMFLPVPSSGDGSEFPVAEGPAEDSQEALSKGHVRMLYVIFCAQKFFCELLGTLFLVTSIALAEKGSHAIFAPCSVSAVVYVLTFLFVPISGAHFNPAVSTAMFVTSKHFRAFEYIAYFLCQLIGGTCGALIGWAIMGEPLEVLPLDPGASSARSIFHEVIPTILLIYTCLVLTFATSAGDVSLVTIPLTAAMAVLFGGIAGATMNPAVATEGADVVDIVLREDRFALKNGFIVCI</sequence>
<evidence type="ECO:0000313" key="10">
    <source>
        <dbReference type="Proteomes" id="UP000030763"/>
    </source>
</evidence>
<evidence type="ECO:0000256" key="7">
    <source>
        <dbReference type="SAM" id="MobiDB-lite"/>
    </source>
</evidence>
<dbReference type="InterPro" id="IPR000425">
    <property type="entry name" value="MIP"/>
</dbReference>
<dbReference type="PANTHER" id="PTHR19139">
    <property type="entry name" value="AQUAPORIN TRANSPORTER"/>
    <property type="match status" value="1"/>
</dbReference>
<reference evidence="9" key="2">
    <citation type="submission" date="2013-10" db="EMBL/GenBank/DDBJ databases">
        <authorList>
            <person name="Aslett M."/>
        </authorList>
    </citation>
    <scope>NUCLEOTIDE SEQUENCE [LARGE SCALE GENOMIC DNA]</scope>
    <source>
        <strain evidence="9">Weybridge</strain>
    </source>
</reference>
<evidence type="ECO:0000256" key="1">
    <source>
        <dbReference type="ARBA" id="ARBA00004141"/>
    </source>
</evidence>
<feature type="transmembrane region" description="Helical" evidence="8">
    <location>
        <begin position="197"/>
        <end position="223"/>
    </location>
</feature>
<dbReference type="EMBL" id="HG722255">
    <property type="protein sequence ID" value="CDJ61862.1"/>
    <property type="molecule type" value="Genomic_DNA"/>
</dbReference>
<dbReference type="SUPFAM" id="SSF81338">
    <property type="entry name" value="Aquaporin-like"/>
    <property type="match status" value="1"/>
</dbReference>
<dbReference type="GO" id="GO:0015250">
    <property type="term" value="F:water channel activity"/>
    <property type="evidence" value="ECO:0007669"/>
    <property type="project" value="TreeGrafter"/>
</dbReference>
<comment type="subcellular location">
    <subcellularLocation>
        <location evidence="1">Membrane</location>
        <topology evidence="1">Multi-pass membrane protein</topology>
    </subcellularLocation>
</comment>
<dbReference type="OrthoDB" id="345372at2759"/>
<evidence type="ECO:0000256" key="3">
    <source>
        <dbReference type="ARBA" id="ARBA00022692"/>
    </source>
</evidence>
<dbReference type="PRINTS" id="PR00783">
    <property type="entry name" value="MINTRINSICP"/>
</dbReference>
<feature type="region of interest" description="Disordered" evidence="7">
    <location>
        <begin position="17"/>
        <end position="64"/>
    </location>
</feature>
<dbReference type="InterPro" id="IPR034294">
    <property type="entry name" value="Aquaporin_transptr"/>
</dbReference>
<dbReference type="OMA" id="FEYIAYF"/>
<reference evidence="9" key="1">
    <citation type="submission" date="2013-10" db="EMBL/GenBank/DDBJ databases">
        <title>Genomic analysis of the causative agents of coccidiosis in chickens.</title>
        <authorList>
            <person name="Reid A.J."/>
            <person name="Blake D."/>
            <person name="Billington K."/>
            <person name="Browne H."/>
            <person name="Dunn M."/>
            <person name="Hung S."/>
            <person name="Kawahara F."/>
            <person name="Miranda-Saavedra D."/>
            <person name="Mourier T."/>
            <person name="Nagra H."/>
            <person name="Otto T.D."/>
            <person name="Rawlings N."/>
            <person name="Sanchez A."/>
            <person name="Sanders M."/>
            <person name="Subramaniam C."/>
            <person name="Tay Y."/>
            <person name="Dear P."/>
            <person name="Doerig C."/>
            <person name="Gruber A."/>
            <person name="Parkinson J."/>
            <person name="Shirley M."/>
            <person name="Wan K.L."/>
            <person name="Berriman M."/>
            <person name="Tomley F."/>
            <person name="Pain A."/>
        </authorList>
    </citation>
    <scope>NUCLEOTIDE SEQUENCE [LARGE SCALE GENOMIC DNA]</scope>
    <source>
        <strain evidence="9">Weybridge</strain>
    </source>
</reference>
<gene>
    <name evidence="9" type="ORF">EMWEY_00012620</name>
</gene>
<feature type="compositionally biased region" description="Polar residues" evidence="7">
    <location>
        <begin position="20"/>
        <end position="31"/>
    </location>
</feature>
<organism evidence="9 10">
    <name type="scientific">Eimeria maxima</name>
    <name type="common">Coccidian parasite</name>
    <dbReference type="NCBI Taxonomy" id="5804"/>
    <lineage>
        <taxon>Eukaryota</taxon>
        <taxon>Sar</taxon>
        <taxon>Alveolata</taxon>
        <taxon>Apicomplexa</taxon>
        <taxon>Conoidasida</taxon>
        <taxon>Coccidia</taxon>
        <taxon>Eucoccidiorida</taxon>
        <taxon>Eimeriorina</taxon>
        <taxon>Eimeriidae</taxon>
        <taxon>Eimeria</taxon>
    </lineage>
</organism>
<keyword evidence="6" id="KW-0813">Transport</keyword>
<feature type="transmembrane region" description="Helical" evidence="8">
    <location>
        <begin position="243"/>
        <end position="264"/>
    </location>
</feature>
<feature type="compositionally biased region" description="Polar residues" evidence="7">
    <location>
        <begin position="95"/>
        <end position="104"/>
    </location>
</feature>
<evidence type="ECO:0000256" key="6">
    <source>
        <dbReference type="RuleBase" id="RU000477"/>
    </source>
</evidence>
<dbReference type="InterPro" id="IPR023271">
    <property type="entry name" value="Aquaporin-like"/>
</dbReference>
<dbReference type="GeneID" id="25335248"/>
<dbReference type="AlphaFoldDB" id="U6MC97"/>
<evidence type="ECO:0000256" key="8">
    <source>
        <dbReference type="SAM" id="Phobius"/>
    </source>
</evidence>
<keyword evidence="3 6" id="KW-0812">Transmembrane</keyword>
<evidence type="ECO:0000313" key="9">
    <source>
        <dbReference type="EMBL" id="CDJ61862.1"/>
    </source>
</evidence>
<feature type="transmembrane region" description="Helical" evidence="8">
    <location>
        <begin position="284"/>
        <end position="303"/>
    </location>
</feature>
<dbReference type="GO" id="GO:0005886">
    <property type="term" value="C:plasma membrane"/>
    <property type="evidence" value="ECO:0007669"/>
    <property type="project" value="TreeGrafter"/>
</dbReference>
<feature type="transmembrane region" description="Helical" evidence="8">
    <location>
        <begin position="164"/>
        <end position="191"/>
    </location>
</feature>
<dbReference type="Gene3D" id="1.20.1080.10">
    <property type="entry name" value="Glycerol uptake facilitator protein"/>
    <property type="match status" value="1"/>
</dbReference>
<evidence type="ECO:0000256" key="4">
    <source>
        <dbReference type="ARBA" id="ARBA00022989"/>
    </source>
</evidence>